<dbReference type="NCBIfam" id="TIGR03408">
    <property type="entry name" value="urea_trans_UrtC"/>
    <property type="match status" value="1"/>
</dbReference>
<evidence type="ECO:0000256" key="7">
    <source>
        <dbReference type="SAM" id="Phobius"/>
    </source>
</evidence>
<feature type="compositionally biased region" description="Acidic residues" evidence="6">
    <location>
        <begin position="391"/>
        <end position="408"/>
    </location>
</feature>
<evidence type="ECO:0000256" key="1">
    <source>
        <dbReference type="ARBA" id="ARBA00004651"/>
    </source>
</evidence>
<protein>
    <submittedName>
        <fullName evidence="8">Urea ABC transporter permease subunit UrtC</fullName>
    </submittedName>
</protein>
<evidence type="ECO:0000256" key="5">
    <source>
        <dbReference type="ARBA" id="ARBA00023136"/>
    </source>
</evidence>
<evidence type="ECO:0000313" key="9">
    <source>
        <dbReference type="Proteomes" id="UP001612915"/>
    </source>
</evidence>
<dbReference type="InterPro" id="IPR001851">
    <property type="entry name" value="ABC_transp_permease"/>
</dbReference>
<accession>A0ABW8AGE4</accession>
<keyword evidence="4 7" id="KW-1133">Transmembrane helix</keyword>
<dbReference type="Proteomes" id="UP001612915">
    <property type="component" value="Unassembled WGS sequence"/>
</dbReference>
<feature type="transmembrane region" description="Helical" evidence="7">
    <location>
        <begin position="333"/>
        <end position="357"/>
    </location>
</feature>
<evidence type="ECO:0000256" key="3">
    <source>
        <dbReference type="ARBA" id="ARBA00022692"/>
    </source>
</evidence>
<comment type="subcellular location">
    <subcellularLocation>
        <location evidence="1">Cell membrane</location>
        <topology evidence="1">Multi-pass membrane protein</topology>
    </subcellularLocation>
</comment>
<dbReference type="InterPro" id="IPR017778">
    <property type="entry name" value="ABC_transptr_urea_perm_UrtC"/>
</dbReference>
<keyword evidence="5 7" id="KW-0472">Membrane</keyword>
<dbReference type="Pfam" id="PF02653">
    <property type="entry name" value="BPD_transp_2"/>
    <property type="match status" value="1"/>
</dbReference>
<dbReference type="InterPro" id="IPR043428">
    <property type="entry name" value="LivM-like"/>
</dbReference>
<evidence type="ECO:0000313" key="8">
    <source>
        <dbReference type="EMBL" id="MFI7585439.1"/>
    </source>
</evidence>
<dbReference type="PANTHER" id="PTHR30482:SF4">
    <property type="entry name" value="SLR1201 PROTEIN"/>
    <property type="match status" value="1"/>
</dbReference>
<dbReference type="EMBL" id="JBITLV010000001">
    <property type="protein sequence ID" value="MFI7585439.1"/>
    <property type="molecule type" value="Genomic_DNA"/>
</dbReference>
<feature type="transmembrane region" description="Helical" evidence="7">
    <location>
        <begin position="257"/>
        <end position="278"/>
    </location>
</feature>
<evidence type="ECO:0000256" key="2">
    <source>
        <dbReference type="ARBA" id="ARBA00022475"/>
    </source>
</evidence>
<keyword evidence="9" id="KW-1185">Reference proteome</keyword>
<keyword evidence="2" id="KW-1003">Cell membrane</keyword>
<evidence type="ECO:0000256" key="6">
    <source>
        <dbReference type="SAM" id="MobiDB-lite"/>
    </source>
</evidence>
<dbReference type="PANTHER" id="PTHR30482">
    <property type="entry name" value="HIGH-AFFINITY BRANCHED-CHAIN AMINO ACID TRANSPORT SYSTEM PERMEASE"/>
    <property type="match status" value="1"/>
</dbReference>
<keyword evidence="3 7" id="KW-0812">Transmembrane</keyword>
<proteinExistence type="predicted"/>
<gene>
    <name evidence="8" type="primary">urtC</name>
    <name evidence="8" type="ORF">ACIB24_00010</name>
</gene>
<comment type="caution">
    <text evidence="8">The sequence shown here is derived from an EMBL/GenBank/DDBJ whole genome shotgun (WGS) entry which is preliminary data.</text>
</comment>
<dbReference type="RefSeq" id="WP_398273315.1">
    <property type="nucleotide sequence ID" value="NZ_JBITLV010000001.1"/>
</dbReference>
<dbReference type="CDD" id="cd06581">
    <property type="entry name" value="TM_PBP1_LivM_like"/>
    <property type="match status" value="1"/>
</dbReference>
<feature type="transmembrane region" description="Helical" evidence="7">
    <location>
        <begin position="207"/>
        <end position="223"/>
    </location>
</feature>
<name>A0ABW8AGE4_9ACTN</name>
<feature type="transmembrane region" description="Helical" evidence="7">
    <location>
        <begin position="306"/>
        <end position="327"/>
    </location>
</feature>
<reference evidence="8 9" key="1">
    <citation type="submission" date="2024-10" db="EMBL/GenBank/DDBJ databases">
        <title>The Natural Products Discovery Center: Release of the First 8490 Sequenced Strains for Exploring Actinobacteria Biosynthetic Diversity.</title>
        <authorList>
            <person name="Kalkreuter E."/>
            <person name="Kautsar S.A."/>
            <person name="Yang D."/>
            <person name="Bader C.D."/>
            <person name="Teijaro C.N."/>
            <person name="Fluegel L."/>
            <person name="Davis C.M."/>
            <person name="Simpson J.R."/>
            <person name="Lauterbach L."/>
            <person name="Steele A.D."/>
            <person name="Gui C."/>
            <person name="Meng S."/>
            <person name="Li G."/>
            <person name="Viehrig K."/>
            <person name="Ye F."/>
            <person name="Su P."/>
            <person name="Kiefer A.F."/>
            <person name="Nichols A."/>
            <person name="Cepeda A.J."/>
            <person name="Yan W."/>
            <person name="Fan B."/>
            <person name="Jiang Y."/>
            <person name="Adhikari A."/>
            <person name="Zheng C.-J."/>
            <person name="Schuster L."/>
            <person name="Cowan T.M."/>
            <person name="Smanski M.J."/>
            <person name="Chevrette M.G."/>
            <person name="De Carvalho L.P.S."/>
            <person name="Shen B."/>
        </authorList>
    </citation>
    <scope>NUCLEOTIDE SEQUENCE [LARGE SCALE GENOMIC DNA]</scope>
    <source>
        <strain evidence="8 9">NPDC049639</strain>
    </source>
</reference>
<feature type="transmembrane region" description="Helical" evidence="7">
    <location>
        <begin position="73"/>
        <end position="91"/>
    </location>
</feature>
<sequence>MSTVTETAAPSRFSVRSPQARALAGFALAAVLLFAVAPAALPQFRLDLLAKYLCFGMVGIGIGLAWGRGGMLVLGQGVFFGLGGYAMAMHFKLADAAALGGPDSLPDFMQLYGSFDAVPFWWEPFRSPVVALIAVVALPMLVAFGLGSMIFRRRVRGAYFAILSQALAAALALLIVGSQEKTGGTNGLTDIQAFFGYSLDDPVNRTMIYYIAAAIVLVLVAVVRQLMQSRYGEVLVAVRDAEERVRFLGYDPANIKIFAYVVAAGMAGIGGAMFVSVVGAINPSSIGIVPSIGFVIGVAVGGRSSLLGPIVGAVAVAWASTSLSEAYPDSWNYFYGALFIVVVAFLPGGVASLGPIIRQRLAGVPKEDVVLEVPPGPDGAAVLEAGIEAETAAEDDETGDPAPETDEPETVKGGQA</sequence>
<feature type="transmembrane region" description="Helical" evidence="7">
    <location>
        <begin position="158"/>
        <end position="176"/>
    </location>
</feature>
<evidence type="ECO:0000256" key="4">
    <source>
        <dbReference type="ARBA" id="ARBA00022989"/>
    </source>
</evidence>
<feature type="transmembrane region" description="Helical" evidence="7">
    <location>
        <begin position="49"/>
        <end position="66"/>
    </location>
</feature>
<feature type="region of interest" description="Disordered" evidence="6">
    <location>
        <begin position="386"/>
        <end position="416"/>
    </location>
</feature>
<organism evidence="8 9">
    <name type="scientific">Spongisporangium articulatum</name>
    <dbReference type="NCBI Taxonomy" id="3362603"/>
    <lineage>
        <taxon>Bacteria</taxon>
        <taxon>Bacillati</taxon>
        <taxon>Actinomycetota</taxon>
        <taxon>Actinomycetes</taxon>
        <taxon>Kineosporiales</taxon>
        <taxon>Kineosporiaceae</taxon>
        <taxon>Spongisporangium</taxon>
    </lineage>
</organism>
<feature type="transmembrane region" description="Helical" evidence="7">
    <location>
        <begin position="129"/>
        <end position="151"/>
    </location>
</feature>